<evidence type="ECO:0000313" key="1">
    <source>
        <dbReference type="EMBL" id="SVB81318.1"/>
    </source>
</evidence>
<dbReference type="EMBL" id="UINC01058725">
    <property type="protein sequence ID" value="SVB81318.1"/>
    <property type="molecule type" value="Genomic_DNA"/>
</dbReference>
<gene>
    <name evidence="1" type="ORF">METZ01_LOCUS234172</name>
</gene>
<accession>A0A382H207</accession>
<feature type="non-terminal residue" evidence="1">
    <location>
        <position position="67"/>
    </location>
</feature>
<dbReference type="AlphaFoldDB" id="A0A382H207"/>
<feature type="non-terminal residue" evidence="1">
    <location>
        <position position="1"/>
    </location>
</feature>
<proteinExistence type="predicted"/>
<name>A0A382H207_9ZZZZ</name>
<reference evidence="1" key="1">
    <citation type="submission" date="2018-05" db="EMBL/GenBank/DDBJ databases">
        <authorList>
            <person name="Lanie J.A."/>
            <person name="Ng W.-L."/>
            <person name="Kazmierczak K.M."/>
            <person name="Andrzejewski T.M."/>
            <person name="Davidsen T.M."/>
            <person name="Wayne K.J."/>
            <person name="Tettelin H."/>
            <person name="Glass J.I."/>
            <person name="Rusch D."/>
            <person name="Podicherti R."/>
            <person name="Tsui H.-C.T."/>
            <person name="Winkler M.E."/>
        </authorList>
    </citation>
    <scope>NUCLEOTIDE SEQUENCE</scope>
</reference>
<sequence length="67" mass="7303">VLLVSTSDLLLASFQIPLYAPKSVVELTATQRERAEASGENSHRDCSEPPINMLIASRSQLVHLPDS</sequence>
<organism evidence="1">
    <name type="scientific">marine metagenome</name>
    <dbReference type="NCBI Taxonomy" id="408172"/>
    <lineage>
        <taxon>unclassified sequences</taxon>
        <taxon>metagenomes</taxon>
        <taxon>ecological metagenomes</taxon>
    </lineage>
</organism>
<protein>
    <submittedName>
        <fullName evidence="1">Uncharacterized protein</fullName>
    </submittedName>
</protein>